<reference evidence="1" key="2">
    <citation type="journal article" date="2015" name="Fish Shellfish Immunol.">
        <title>Early steps in the European eel (Anguilla anguilla)-Vibrio vulnificus interaction in the gills: Role of the RtxA13 toxin.</title>
        <authorList>
            <person name="Callol A."/>
            <person name="Pajuelo D."/>
            <person name="Ebbesson L."/>
            <person name="Teles M."/>
            <person name="MacKenzie S."/>
            <person name="Amaro C."/>
        </authorList>
    </citation>
    <scope>NUCLEOTIDE SEQUENCE</scope>
</reference>
<dbReference type="EMBL" id="GBXM01009181">
    <property type="protein sequence ID" value="JAH99396.1"/>
    <property type="molecule type" value="Transcribed_RNA"/>
</dbReference>
<evidence type="ECO:0000313" key="1">
    <source>
        <dbReference type="EMBL" id="JAH99396.1"/>
    </source>
</evidence>
<protein>
    <submittedName>
        <fullName evidence="1">Uncharacterized protein</fullName>
    </submittedName>
</protein>
<organism evidence="1">
    <name type="scientific">Anguilla anguilla</name>
    <name type="common">European freshwater eel</name>
    <name type="synonym">Muraena anguilla</name>
    <dbReference type="NCBI Taxonomy" id="7936"/>
    <lineage>
        <taxon>Eukaryota</taxon>
        <taxon>Metazoa</taxon>
        <taxon>Chordata</taxon>
        <taxon>Craniata</taxon>
        <taxon>Vertebrata</taxon>
        <taxon>Euteleostomi</taxon>
        <taxon>Actinopterygii</taxon>
        <taxon>Neopterygii</taxon>
        <taxon>Teleostei</taxon>
        <taxon>Anguilliformes</taxon>
        <taxon>Anguillidae</taxon>
        <taxon>Anguilla</taxon>
    </lineage>
</organism>
<proteinExistence type="predicted"/>
<sequence>MYHDCLVVNQNTFPVQ</sequence>
<reference evidence="1" key="1">
    <citation type="submission" date="2014-11" db="EMBL/GenBank/DDBJ databases">
        <authorList>
            <person name="Amaro Gonzalez C."/>
        </authorList>
    </citation>
    <scope>NUCLEOTIDE SEQUENCE</scope>
</reference>
<accession>A0A0E9XAD5</accession>
<dbReference type="AlphaFoldDB" id="A0A0E9XAD5"/>
<name>A0A0E9XAD5_ANGAN</name>